<dbReference type="PANTHER" id="PTHR21485:SF6">
    <property type="entry name" value="N-ACYLNEURAMINATE CYTIDYLYLTRANSFERASE-RELATED"/>
    <property type="match status" value="1"/>
</dbReference>
<evidence type="ECO:0000256" key="9">
    <source>
        <dbReference type="ARBA" id="ARBA00022842"/>
    </source>
</evidence>
<comment type="catalytic activity">
    <reaction evidence="1">
        <text>3-deoxy-alpha-D-manno-2-octulosonate-8-phosphate + H2O = 3-deoxy-alpha-D-manno-oct-2-ulosonate + phosphate</text>
        <dbReference type="Rhea" id="RHEA:11500"/>
        <dbReference type="ChEBI" id="CHEBI:15377"/>
        <dbReference type="ChEBI" id="CHEBI:43474"/>
        <dbReference type="ChEBI" id="CHEBI:85985"/>
        <dbReference type="ChEBI" id="CHEBI:85986"/>
        <dbReference type="EC" id="3.1.3.45"/>
    </reaction>
</comment>
<comment type="caution">
    <text evidence="13">The sequence shown here is derived from an EMBL/GenBank/DDBJ whole genome shotgun (WGS) entry which is preliminary data.</text>
</comment>
<comment type="cofactor">
    <cofactor evidence="2 12">
        <name>Mg(2+)</name>
        <dbReference type="ChEBI" id="CHEBI:18420"/>
    </cofactor>
</comment>
<dbReference type="InterPro" id="IPR036412">
    <property type="entry name" value="HAD-like_sf"/>
</dbReference>
<evidence type="ECO:0000256" key="1">
    <source>
        <dbReference type="ARBA" id="ARBA00000898"/>
    </source>
</evidence>
<dbReference type="InterPro" id="IPR050793">
    <property type="entry name" value="CMP-NeuNAc_synthase"/>
</dbReference>
<dbReference type="FunFam" id="3.40.50.1000:FF:000029">
    <property type="entry name" value="3-deoxy-D-manno-octulosonate 8-phosphate phosphatase KdsC"/>
    <property type="match status" value="1"/>
</dbReference>
<dbReference type="GO" id="GO:0046872">
    <property type="term" value="F:metal ion binding"/>
    <property type="evidence" value="ECO:0007669"/>
    <property type="project" value="UniProtKB-KW"/>
</dbReference>
<dbReference type="CDD" id="cd01630">
    <property type="entry name" value="HAD_KDO-like"/>
    <property type="match status" value="1"/>
</dbReference>
<dbReference type="InterPro" id="IPR010023">
    <property type="entry name" value="KdsC_fam"/>
</dbReference>
<evidence type="ECO:0000256" key="3">
    <source>
        <dbReference type="ARBA" id="ARBA00005893"/>
    </source>
</evidence>
<evidence type="ECO:0000256" key="2">
    <source>
        <dbReference type="ARBA" id="ARBA00001946"/>
    </source>
</evidence>
<sequence length="162" mass="18431">MNDKLSRIKVFIMDVDGTLTDGKLYIGENRESFKVFNVKDGLGIKLLINEDIIPVIISGRSSKIVLYRAKELGIKEIYQGVKDKIKIFEFLKKKYNLCNDNFAFIGDDLNDLPLMKLVGFKFVVKNASKELLDIADYVSKYNGGEGAVRDAINFIIENRKKI</sequence>
<dbReference type="OrthoDB" id="9781413at2"/>
<feature type="binding site" evidence="12">
    <location>
        <position position="107"/>
    </location>
    <ligand>
        <name>Mg(2+)</name>
        <dbReference type="ChEBI" id="CHEBI:18420"/>
    </ligand>
</feature>
<protein>
    <recommendedName>
        <fullName evidence="6">3-deoxy-D-manno-octulosonate 8-phosphate phosphatase KdsC</fullName>
        <ecNumber evidence="5">3.1.3.45</ecNumber>
    </recommendedName>
    <alternativeName>
        <fullName evidence="11">KDO 8-P phosphatase</fullName>
    </alternativeName>
</protein>
<dbReference type="PIRSF" id="PIRSF006118">
    <property type="entry name" value="KDO8-P_Ptase"/>
    <property type="match status" value="1"/>
</dbReference>
<keyword evidence="14" id="KW-1185">Reference proteome</keyword>
<keyword evidence="10" id="KW-0448">Lipopolysaccharide biosynthesis</keyword>
<dbReference type="EC" id="3.1.3.45" evidence="5"/>
<dbReference type="NCBIfam" id="TIGR01662">
    <property type="entry name" value="HAD-SF-IIIA"/>
    <property type="match status" value="1"/>
</dbReference>
<dbReference type="SUPFAM" id="SSF56784">
    <property type="entry name" value="HAD-like"/>
    <property type="match status" value="1"/>
</dbReference>
<dbReference type="STRING" id="1122195.SAMN02745164_02040"/>
<dbReference type="GO" id="GO:0009103">
    <property type="term" value="P:lipopolysaccharide biosynthetic process"/>
    <property type="evidence" value="ECO:0007669"/>
    <property type="project" value="UniProtKB-KW"/>
</dbReference>
<dbReference type="Pfam" id="PF08282">
    <property type="entry name" value="Hydrolase_3"/>
    <property type="match status" value="1"/>
</dbReference>
<evidence type="ECO:0000256" key="11">
    <source>
        <dbReference type="ARBA" id="ARBA00031051"/>
    </source>
</evidence>
<dbReference type="SFLD" id="SFLDS00003">
    <property type="entry name" value="Haloacid_Dehalogenase"/>
    <property type="match status" value="1"/>
</dbReference>
<dbReference type="SFLD" id="SFLDG01136">
    <property type="entry name" value="C1.6:_Phosphoserine_Phosphatas"/>
    <property type="match status" value="1"/>
</dbReference>
<dbReference type="PANTHER" id="PTHR21485">
    <property type="entry name" value="HAD SUPERFAMILY MEMBERS CMAS AND KDSC"/>
    <property type="match status" value="1"/>
</dbReference>
<gene>
    <name evidence="13" type="ORF">SAMN02745164_02040</name>
</gene>
<evidence type="ECO:0000256" key="6">
    <source>
        <dbReference type="ARBA" id="ARBA00020092"/>
    </source>
</evidence>
<comment type="subunit">
    <text evidence="4">Homotetramer.</text>
</comment>
<feature type="binding site" evidence="12">
    <location>
        <position position="16"/>
    </location>
    <ligand>
        <name>substrate</name>
    </ligand>
</feature>
<feature type="binding site" evidence="12">
    <location>
        <position position="14"/>
    </location>
    <ligand>
        <name>Mg(2+)</name>
        <dbReference type="ChEBI" id="CHEBI:18420"/>
    </ligand>
</feature>
<comment type="similarity">
    <text evidence="3">Belongs to the KdsC family.</text>
</comment>
<dbReference type="Proteomes" id="UP000184334">
    <property type="component" value="Unassembled WGS sequence"/>
</dbReference>
<dbReference type="Gene3D" id="3.40.50.1000">
    <property type="entry name" value="HAD superfamily/HAD-like"/>
    <property type="match status" value="1"/>
</dbReference>
<evidence type="ECO:0000256" key="8">
    <source>
        <dbReference type="ARBA" id="ARBA00022801"/>
    </source>
</evidence>
<dbReference type="AlphaFoldDB" id="A0A1M4ZX14"/>
<keyword evidence="8" id="KW-0378">Hydrolase</keyword>
<dbReference type="GO" id="GO:0008781">
    <property type="term" value="F:N-acylneuraminate cytidylyltransferase activity"/>
    <property type="evidence" value="ECO:0007669"/>
    <property type="project" value="TreeGrafter"/>
</dbReference>
<dbReference type="EMBL" id="FQUI01000049">
    <property type="protein sequence ID" value="SHF22573.1"/>
    <property type="molecule type" value="Genomic_DNA"/>
</dbReference>
<evidence type="ECO:0000256" key="4">
    <source>
        <dbReference type="ARBA" id="ARBA00011881"/>
    </source>
</evidence>
<keyword evidence="7 12" id="KW-0479">Metal-binding</keyword>
<proteinExistence type="inferred from homology"/>
<dbReference type="GO" id="GO:0019143">
    <property type="term" value="F:3-deoxy-manno-octulosonate-8-phosphatase activity"/>
    <property type="evidence" value="ECO:0007669"/>
    <property type="project" value="UniProtKB-EC"/>
</dbReference>
<dbReference type="InterPro" id="IPR023214">
    <property type="entry name" value="HAD_sf"/>
</dbReference>
<evidence type="ECO:0000313" key="14">
    <source>
        <dbReference type="Proteomes" id="UP000184334"/>
    </source>
</evidence>
<reference evidence="13" key="1">
    <citation type="submission" date="2016-11" db="EMBL/GenBank/DDBJ databases">
        <authorList>
            <person name="Varghese N."/>
            <person name="Submissions S."/>
        </authorList>
    </citation>
    <scope>NUCLEOTIDE SEQUENCE [LARGE SCALE GENOMIC DNA]</scope>
    <source>
        <strain evidence="13">DSM 16785</strain>
    </source>
</reference>
<accession>A0A1M4ZX14</accession>
<evidence type="ECO:0000256" key="5">
    <source>
        <dbReference type="ARBA" id="ARBA00013066"/>
    </source>
</evidence>
<evidence type="ECO:0000256" key="12">
    <source>
        <dbReference type="PIRSR" id="PIRSR006118-2"/>
    </source>
</evidence>
<keyword evidence="9 12" id="KW-0460">Magnesium</keyword>
<evidence type="ECO:0000256" key="10">
    <source>
        <dbReference type="ARBA" id="ARBA00022985"/>
    </source>
</evidence>
<name>A0A1M4ZX14_MARH1</name>
<dbReference type="SFLD" id="SFLDG01138">
    <property type="entry name" value="C1.6.2:_Deoxy-d-mannose-octulo"/>
    <property type="match status" value="1"/>
</dbReference>
<dbReference type="NCBIfam" id="TIGR01670">
    <property type="entry name" value="KdsC-phosphatas"/>
    <property type="match status" value="1"/>
</dbReference>
<dbReference type="RefSeq" id="WP_072865926.1">
    <property type="nucleotide sequence ID" value="NZ_FQUI01000049.1"/>
</dbReference>
<dbReference type="InterPro" id="IPR006549">
    <property type="entry name" value="HAD-SF_hydro_IIIA"/>
</dbReference>
<evidence type="ECO:0000256" key="7">
    <source>
        <dbReference type="ARBA" id="ARBA00022723"/>
    </source>
</evidence>
<evidence type="ECO:0000313" key="13">
    <source>
        <dbReference type="EMBL" id="SHF22573.1"/>
    </source>
</evidence>
<organism evidence="13 14">
    <name type="scientific">Marinitoga hydrogenitolerans (strain DSM 16785 / JCM 12826 / AT1271)</name>
    <dbReference type="NCBI Taxonomy" id="1122195"/>
    <lineage>
        <taxon>Bacteria</taxon>
        <taxon>Thermotogati</taxon>
        <taxon>Thermotogota</taxon>
        <taxon>Thermotogae</taxon>
        <taxon>Petrotogales</taxon>
        <taxon>Petrotogaceae</taxon>
        <taxon>Marinitoga</taxon>
    </lineage>
</organism>